<sequence length="274" mass="31152">TRRSEDTHASRRKASQDHGADVGRRPSASASIWSDSTGTTNVQSATATSGMVIPNKSTIAEEDIEVPYGQEMRESSGTAINTHEGVREFDTTDGEHEHWDQCGGLNGLSAWLRNVHMEDDDVGDVRSDEYDKVSLGRASVTSDRSISGLRMPSAAGDEQDHLRRDYEFKVATMQSRIMSLERDLEQRELDMQQTVRRLEEELEVAELSLQRAEEHESAMKALQRELDDIRDLRAREKEREARQAQADDEELQILRDRCEHLEEERSSGFRIVHQ</sequence>
<organism evidence="3 4">
    <name type="scientific">Suillus placidus</name>
    <dbReference type="NCBI Taxonomy" id="48579"/>
    <lineage>
        <taxon>Eukaryota</taxon>
        <taxon>Fungi</taxon>
        <taxon>Dikarya</taxon>
        <taxon>Basidiomycota</taxon>
        <taxon>Agaricomycotina</taxon>
        <taxon>Agaricomycetes</taxon>
        <taxon>Agaricomycetidae</taxon>
        <taxon>Boletales</taxon>
        <taxon>Suillineae</taxon>
        <taxon>Suillaceae</taxon>
        <taxon>Suillus</taxon>
    </lineage>
</organism>
<dbReference type="EMBL" id="JABBWD010000012">
    <property type="protein sequence ID" value="KAG1779482.1"/>
    <property type="molecule type" value="Genomic_DNA"/>
</dbReference>
<evidence type="ECO:0000256" key="1">
    <source>
        <dbReference type="SAM" id="Coils"/>
    </source>
</evidence>
<gene>
    <name evidence="3" type="ORF">EV702DRAFT_966303</name>
</gene>
<evidence type="ECO:0000313" key="4">
    <source>
        <dbReference type="Proteomes" id="UP000714275"/>
    </source>
</evidence>
<feature type="compositionally biased region" description="Basic and acidic residues" evidence="2">
    <location>
        <begin position="1"/>
        <end position="24"/>
    </location>
</feature>
<reference evidence="3" key="1">
    <citation type="journal article" date="2020" name="New Phytol.">
        <title>Comparative genomics reveals dynamic genome evolution in host specialist ectomycorrhizal fungi.</title>
        <authorList>
            <person name="Lofgren L.A."/>
            <person name="Nguyen N.H."/>
            <person name="Vilgalys R."/>
            <person name="Ruytinx J."/>
            <person name="Liao H.L."/>
            <person name="Branco S."/>
            <person name="Kuo A."/>
            <person name="LaButti K."/>
            <person name="Lipzen A."/>
            <person name="Andreopoulos W."/>
            <person name="Pangilinan J."/>
            <person name="Riley R."/>
            <person name="Hundley H."/>
            <person name="Na H."/>
            <person name="Barry K."/>
            <person name="Grigoriev I.V."/>
            <person name="Stajich J.E."/>
            <person name="Kennedy P.G."/>
        </authorList>
    </citation>
    <scope>NUCLEOTIDE SEQUENCE</scope>
    <source>
        <strain evidence="3">DOB743</strain>
    </source>
</reference>
<evidence type="ECO:0000256" key="2">
    <source>
        <dbReference type="SAM" id="MobiDB-lite"/>
    </source>
</evidence>
<feature type="non-terminal residue" evidence="3">
    <location>
        <position position="1"/>
    </location>
</feature>
<evidence type="ECO:0000313" key="3">
    <source>
        <dbReference type="EMBL" id="KAG1779482.1"/>
    </source>
</evidence>
<dbReference type="Proteomes" id="UP000714275">
    <property type="component" value="Unassembled WGS sequence"/>
</dbReference>
<keyword evidence="4" id="KW-1185">Reference proteome</keyword>
<feature type="region of interest" description="Disordered" evidence="2">
    <location>
        <begin position="1"/>
        <end position="58"/>
    </location>
</feature>
<name>A0A9P6ZZ96_9AGAM</name>
<dbReference type="AlphaFoldDB" id="A0A9P6ZZ96"/>
<dbReference type="OrthoDB" id="5588096at2759"/>
<accession>A0A9P6ZZ96</accession>
<feature type="compositionally biased region" description="Polar residues" evidence="2">
    <location>
        <begin position="28"/>
        <end position="49"/>
    </location>
</feature>
<comment type="caution">
    <text evidence="3">The sequence shown here is derived from an EMBL/GenBank/DDBJ whole genome shotgun (WGS) entry which is preliminary data.</text>
</comment>
<keyword evidence="1" id="KW-0175">Coiled coil</keyword>
<protein>
    <submittedName>
        <fullName evidence="3">Uncharacterized protein</fullName>
    </submittedName>
</protein>
<proteinExistence type="predicted"/>
<feature type="coiled-coil region" evidence="1">
    <location>
        <begin position="170"/>
        <end position="264"/>
    </location>
</feature>